<dbReference type="Proteomes" id="UP000216354">
    <property type="component" value="Unassembled WGS sequence"/>
</dbReference>
<reference evidence="2 3" key="1">
    <citation type="submission" date="2017-05" db="EMBL/GenBank/DDBJ databases">
        <title>Complete and WGS of Bordetella genogroups.</title>
        <authorList>
            <person name="Spilker T."/>
            <person name="Lipuma J."/>
        </authorList>
    </citation>
    <scope>NUCLEOTIDE SEQUENCE [LARGE SCALE GENOMIC DNA]</scope>
    <source>
        <strain evidence="2 3">AU9795</strain>
    </source>
</reference>
<evidence type="ECO:0000313" key="3">
    <source>
        <dbReference type="Proteomes" id="UP000216354"/>
    </source>
</evidence>
<evidence type="ECO:0000313" key="4">
    <source>
        <dbReference type="Proteomes" id="UP000217005"/>
    </source>
</evidence>
<dbReference type="AlphaFoldDB" id="A0A261SP14"/>
<evidence type="ECO:0000313" key="1">
    <source>
        <dbReference type="EMBL" id="OZI39116.1"/>
    </source>
</evidence>
<evidence type="ECO:0000313" key="2">
    <source>
        <dbReference type="EMBL" id="OZI65339.1"/>
    </source>
</evidence>
<keyword evidence="3" id="KW-1185">Reference proteome</keyword>
<protein>
    <submittedName>
        <fullName evidence="1">Uncharacterized protein</fullName>
    </submittedName>
</protein>
<gene>
    <name evidence="2" type="ORF">CAL27_09860</name>
    <name evidence="1" type="ORF">CEG14_06185</name>
</gene>
<comment type="caution">
    <text evidence="1">The sequence shown here is derived from an EMBL/GenBank/DDBJ whole genome shotgun (WGS) entry which is preliminary data.</text>
</comment>
<dbReference type="OrthoDB" id="8637107at2"/>
<dbReference type="EMBL" id="NEVR01000002">
    <property type="protein sequence ID" value="OZI65339.1"/>
    <property type="molecule type" value="Genomic_DNA"/>
</dbReference>
<accession>A0A261SP14</accession>
<reference evidence="1 4" key="2">
    <citation type="submission" date="2017-05" db="EMBL/GenBank/DDBJ databases">
        <title>Complete and WGS of Bordetella genogroups.</title>
        <authorList>
            <person name="Spilker T."/>
            <person name="LiPuma J."/>
        </authorList>
    </citation>
    <scope>NUCLEOTIDE SEQUENCE [LARGE SCALE GENOMIC DNA]</scope>
    <source>
        <strain evidence="1 4">AU17610</strain>
    </source>
</reference>
<name>A0A261SP14_9BORD</name>
<dbReference type="Proteomes" id="UP000217005">
    <property type="component" value="Unassembled WGS sequence"/>
</dbReference>
<organism evidence="1 4">
    <name type="scientific">Bordetella genomosp. 1</name>
    <dbReference type="NCBI Taxonomy" id="1395607"/>
    <lineage>
        <taxon>Bacteria</taxon>
        <taxon>Pseudomonadati</taxon>
        <taxon>Pseudomonadota</taxon>
        <taxon>Betaproteobacteria</taxon>
        <taxon>Burkholderiales</taxon>
        <taxon>Alcaligenaceae</taxon>
        <taxon>Bordetella</taxon>
    </lineage>
</organism>
<proteinExistence type="predicted"/>
<dbReference type="EMBL" id="NEVL01000002">
    <property type="protein sequence ID" value="OZI39116.1"/>
    <property type="molecule type" value="Genomic_DNA"/>
</dbReference>
<dbReference type="RefSeq" id="WP_094825491.1">
    <property type="nucleotide sequence ID" value="NZ_NEVL01000002.1"/>
</dbReference>
<sequence>MTSRMIGDFRVRCSVVSHEDRGFSVRVWTRRVGGTAPEKAWEIPGLAAYASEGEAEQGSQQIFKKINGVRFNGEPEFAHATA</sequence>